<dbReference type="Pfam" id="PF14026">
    <property type="entry name" value="SCO4226-like"/>
    <property type="match status" value="1"/>
</dbReference>
<dbReference type="EMBL" id="LPXO01000023">
    <property type="protein sequence ID" value="KUF08770.1"/>
    <property type="molecule type" value="Genomic_DNA"/>
</dbReference>
<organism evidence="1 2">
    <name type="scientific">Pseudoponticoccus marisrubri</name>
    <dbReference type="NCBI Taxonomy" id="1685382"/>
    <lineage>
        <taxon>Bacteria</taxon>
        <taxon>Pseudomonadati</taxon>
        <taxon>Pseudomonadota</taxon>
        <taxon>Alphaproteobacteria</taxon>
        <taxon>Rhodobacterales</taxon>
        <taxon>Roseobacteraceae</taxon>
        <taxon>Pseudoponticoccus</taxon>
    </lineage>
</organism>
<comment type="caution">
    <text evidence="1">The sequence shown here is derived from an EMBL/GenBank/DDBJ whole genome shotgun (WGS) entry which is preliminary data.</text>
</comment>
<evidence type="ECO:0000313" key="2">
    <source>
        <dbReference type="Proteomes" id="UP000054396"/>
    </source>
</evidence>
<evidence type="ECO:0008006" key="3">
    <source>
        <dbReference type="Google" id="ProtNLM"/>
    </source>
</evidence>
<reference evidence="1 2" key="1">
    <citation type="submission" date="2015-12" db="EMBL/GenBank/DDBJ databases">
        <authorList>
            <person name="Shamseldin A."/>
            <person name="Moawad H."/>
            <person name="Abd El-Rahim W.M."/>
            <person name="Sadowsky M.J."/>
        </authorList>
    </citation>
    <scope>NUCLEOTIDE SEQUENCE [LARGE SCALE GENOMIC DNA]</scope>
    <source>
        <strain evidence="1 2">SJ5A-1</strain>
    </source>
</reference>
<name>A0A0W7WE12_9RHOB</name>
<keyword evidence="2" id="KW-1185">Reference proteome</keyword>
<protein>
    <recommendedName>
        <fullName evidence="3">DUF4242 domain-containing protein</fullName>
    </recommendedName>
</protein>
<dbReference type="Proteomes" id="UP000054396">
    <property type="component" value="Unassembled WGS sequence"/>
</dbReference>
<evidence type="ECO:0000313" key="1">
    <source>
        <dbReference type="EMBL" id="KUF08770.1"/>
    </source>
</evidence>
<dbReference type="AlphaFoldDB" id="A0A0W7WE12"/>
<gene>
    <name evidence="1" type="ORF">AVJ23_20855</name>
</gene>
<proteinExistence type="predicted"/>
<dbReference type="RefSeq" id="WP_058864173.1">
    <property type="nucleotide sequence ID" value="NZ_LPXO01000023.1"/>
</dbReference>
<dbReference type="OrthoDB" id="9800027at2"/>
<sequence length="91" mass="9740">MKKYVIERDLPGVGKMSGDELCGAAQTSNDALAQLAPRVQWQHSYVAGDKTFCIYLAEDEGAVREHAELSGFPATTITEIRAVIDPTTGAG</sequence>
<dbReference type="InterPro" id="IPR025336">
    <property type="entry name" value="SCO4226-like"/>
</dbReference>
<accession>A0A0W7WE12</accession>